<dbReference type="RefSeq" id="XP_004256825.1">
    <property type="nucleotide sequence ID" value="XM_004256777.1"/>
</dbReference>
<dbReference type="KEGG" id="eiv:EIN_404480"/>
<dbReference type="Proteomes" id="UP000014680">
    <property type="component" value="Unassembled WGS sequence"/>
</dbReference>
<keyword evidence="3" id="KW-1185">Reference proteome</keyword>
<evidence type="ECO:0000313" key="2">
    <source>
        <dbReference type="EMBL" id="ELP90054.1"/>
    </source>
</evidence>
<name>A0A0A1UCN3_ENTIV</name>
<dbReference type="GeneID" id="14888975"/>
<gene>
    <name evidence="2" type="ORF">EIN_404480</name>
</gene>
<protein>
    <submittedName>
        <fullName evidence="2">Uncharacterized protein</fullName>
    </submittedName>
</protein>
<reference evidence="2 3" key="1">
    <citation type="submission" date="2012-10" db="EMBL/GenBank/DDBJ databases">
        <authorList>
            <person name="Zafar N."/>
            <person name="Inman J."/>
            <person name="Hall N."/>
            <person name="Lorenzi H."/>
            <person name="Caler E."/>
        </authorList>
    </citation>
    <scope>NUCLEOTIDE SEQUENCE [LARGE SCALE GENOMIC DNA]</scope>
    <source>
        <strain evidence="2 3">IP1</strain>
    </source>
</reference>
<feature type="compositionally biased region" description="Low complexity" evidence="1">
    <location>
        <begin position="1"/>
        <end position="19"/>
    </location>
</feature>
<evidence type="ECO:0000313" key="3">
    <source>
        <dbReference type="Proteomes" id="UP000014680"/>
    </source>
</evidence>
<evidence type="ECO:0000256" key="1">
    <source>
        <dbReference type="SAM" id="MobiDB-lite"/>
    </source>
</evidence>
<proteinExistence type="predicted"/>
<dbReference type="VEuPathDB" id="AmoebaDB:EIN_404480"/>
<dbReference type="EMBL" id="KB206537">
    <property type="protein sequence ID" value="ELP90054.1"/>
    <property type="molecule type" value="Genomic_DNA"/>
</dbReference>
<organism evidence="2 3">
    <name type="scientific">Entamoeba invadens IP1</name>
    <dbReference type="NCBI Taxonomy" id="370355"/>
    <lineage>
        <taxon>Eukaryota</taxon>
        <taxon>Amoebozoa</taxon>
        <taxon>Evosea</taxon>
        <taxon>Archamoebae</taxon>
        <taxon>Mastigamoebida</taxon>
        <taxon>Entamoebidae</taxon>
        <taxon>Entamoeba</taxon>
    </lineage>
</organism>
<sequence length="208" mass="23991">MSSFESNTVTSNTSTSMSSPRRKRYDDPKYLIQKKFVKDLETYQVAVLLGLLNKVCSFTLFKPKKESVVGICSAKLKSINFNGDEIDIIQLAENMYRPIYDREVKKGVAKPTAFRRYEKNKRVFVHNLLFDLALEHGFFFNSKLSRKSTKTHSIERIEKVFFNGKMILDLQHIAVFGSILNDYFYNIVKNDNCVIVAPHDESLSNILV</sequence>
<feature type="region of interest" description="Disordered" evidence="1">
    <location>
        <begin position="1"/>
        <end position="22"/>
    </location>
</feature>
<accession>A0A0A1UCN3</accession>
<dbReference type="AlphaFoldDB" id="A0A0A1UCN3"/>